<comment type="caution">
    <text evidence="3">The sequence shown here is derived from an EMBL/GenBank/DDBJ whole genome shotgun (WGS) entry which is preliminary data.</text>
</comment>
<feature type="transmembrane region" description="Helical" evidence="1">
    <location>
        <begin position="152"/>
        <end position="174"/>
    </location>
</feature>
<dbReference type="EMBL" id="LSRE01000013">
    <property type="protein sequence ID" value="KXO98328.1"/>
    <property type="molecule type" value="Genomic_DNA"/>
</dbReference>
<dbReference type="RefSeq" id="WP_068573496.1">
    <property type="nucleotide sequence ID" value="NZ_LSRE01000013.1"/>
</dbReference>
<dbReference type="GO" id="GO:0016787">
    <property type="term" value="F:hydrolase activity"/>
    <property type="evidence" value="ECO:0007669"/>
    <property type="project" value="UniProtKB-KW"/>
</dbReference>
<dbReference type="PANTHER" id="PTHR39456">
    <property type="entry name" value="METAL-DEPENDENT HYDROLASE"/>
    <property type="match status" value="1"/>
</dbReference>
<keyword evidence="1" id="KW-0812">Transmembrane</keyword>
<evidence type="ECO:0000256" key="1">
    <source>
        <dbReference type="SAM" id="Phobius"/>
    </source>
</evidence>
<feature type="transmembrane region" description="Helical" evidence="1">
    <location>
        <begin position="212"/>
        <end position="230"/>
    </location>
</feature>
<dbReference type="PANTHER" id="PTHR39456:SF1">
    <property type="entry name" value="METAL-DEPENDENT HYDROLASE"/>
    <property type="match status" value="1"/>
</dbReference>
<evidence type="ECO:0000313" key="3">
    <source>
        <dbReference type="EMBL" id="KXP02989.1"/>
    </source>
</evidence>
<dbReference type="InterPro" id="IPR016516">
    <property type="entry name" value="UCP07580"/>
</dbReference>
<evidence type="ECO:0000313" key="5">
    <source>
        <dbReference type="Proteomes" id="UP000070409"/>
    </source>
</evidence>
<reference evidence="3" key="3">
    <citation type="submission" date="2016-02" db="EMBL/GenBank/DDBJ databases">
        <authorList>
            <person name="Teng J.L."/>
            <person name="Yang Y."/>
            <person name="Huang Y."/>
            <person name="Guo F."/>
            <person name="Wei W."/>
            <person name="Chen J.H."/>
            <person name="Wong S.Y."/>
            <person name="Lau S.K."/>
            <person name="Woo P.C."/>
        </authorList>
    </citation>
    <scope>NUCLEOTIDE SEQUENCE</scope>
    <source>
        <strain evidence="3">JCM 15929</strain>
    </source>
</reference>
<dbReference type="AlphaFoldDB" id="A0A137ZXX0"/>
<evidence type="ECO:0000313" key="2">
    <source>
        <dbReference type="EMBL" id="KXO98328.1"/>
    </source>
</evidence>
<keyword evidence="5" id="KW-1185">Reference proteome</keyword>
<gene>
    <name evidence="3" type="ORF">AXK60_13990</name>
    <name evidence="2" type="ORF">AXK61_20105</name>
</gene>
<sequence>MARRLESTMVSLRGKTNASTEPVGVEIHARDVEFDWENVPLEWIPGEPVASDIVSSVLHGILPEGERWFCEVYAEALPYVKDEDLARTMRGFIGQEAMHAESHDRALSEYLQRCGIDTAPIARQAEFIFRRILAPRRYRSDRAQYNDMVQRLWLIAGIEHYTAILGVFGLNNAWDDYDVNPVMADICRWHGAEEVEHRSVAHDVATYFDPSYLHRVRAMLTVVFFLGLTLHRCSGYLLRKDPNFDYSYPRLWWEYLKASHKKLLPKIRQVIWFTLLYFKPSFDPASIGSTAQAVAYLATSPAARGAEH</sequence>
<dbReference type="EMBL" id="LSRF01000058">
    <property type="protein sequence ID" value="KXP02989.1"/>
    <property type="molecule type" value="Genomic_DNA"/>
</dbReference>
<reference evidence="4" key="2">
    <citation type="submission" date="2016-02" db="EMBL/GenBank/DDBJ databases">
        <authorList>
            <person name="Wen L."/>
            <person name="He K."/>
            <person name="Yang H."/>
        </authorList>
    </citation>
    <scope>NUCLEOTIDE SEQUENCE [LARGE SCALE GENOMIC DNA]</scope>
    <source>
        <strain evidence="4">JCM 15929</strain>
    </source>
</reference>
<dbReference type="Pfam" id="PF10118">
    <property type="entry name" value="Metal_hydrol"/>
    <property type="match status" value="1"/>
</dbReference>
<keyword evidence="3" id="KW-0378">Hydrolase</keyword>
<evidence type="ECO:0000313" key="4">
    <source>
        <dbReference type="Proteomes" id="UP000070258"/>
    </source>
</evidence>
<keyword evidence="1" id="KW-0472">Membrane</keyword>
<organism evidence="3 4">
    <name type="scientific">Tsukamurella pseudospumae</name>
    <dbReference type="NCBI Taxonomy" id="239498"/>
    <lineage>
        <taxon>Bacteria</taxon>
        <taxon>Bacillati</taxon>
        <taxon>Actinomycetota</taxon>
        <taxon>Actinomycetes</taxon>
        <taxon>Mycobacteriales</taxon>
        <taxon>Tsukamurellaceae</taxon>
        <taxon>Tsukamurella</taxon>
    </lineage>
</organism>
<dbReference type="Proteomes" id="UP000070258">
    <property type="component" value="Unassembled WGS sequence"/>
</dbReference>
<reference evidence="2 5" key="1">
    <citation type="submission" date="2016-02" db="EMBL/GenBank/DDBJ databases">
        <authorList>
            <person name="Teng J.L."/>
            <person name="Tang Y."/>
            <person name="Huang Y."/>
            <person name="Guo F."/>
            <person name="Wei W."/>
            <person name="Chen J.H."/>
            <person name="Wong S.Y."/>
            <person name="Lau S.K."/>
            <person name="Woo P.C."/>
        </authorList>
    </citation>
    <scope>NUCLEOTIDE SEQUENCE [LARGE SCALE GENOMIC DNA]</scope>
    <source>
        <strain evidence="2 5">JCM 13375</strain>
    </source>
</reference>
<protein>
    <submittedName>
        <fullName evidence="3">Metal-dependent hydrolase</fullName>
    </submittedName>
</protein>
<accession>A0A137ZXX0</accession>
<proteinExistence type="predicted"/>
<dbReference type="PIRSF" id="PIRSF007580">
    <property type="entry name" value="UCP07580"/>
    <property type="match status" value="1"/>
</dbReference>
<keyword evidence="1" id="KW-1133">Transmembrane helix</keyword>
<name>A0A137ZXX0_9ACTN</name>
<dbReference type="STRING" id="239498.AXK60_13990"/>
<dbReference type="Proteomes" id="UP000070409">
    <property type="component" value="Unassembled WGS sequence"/>
</dbReference>